<dbReference type="InterPro" id="IPR056305">
    <property type="entry name" value="Ig_CFAP65_10th"/>
</dbReference>
<dbReference type="InterPro" id="IPR027417">
    <property type="entry name" value="P-loop_NTPase"/>
</dbReference>
<dbReference type="PANTHER" id="PTHR23053">
    <property type="entry name" value="DLEC1 DELETED IN LUNG AND ESOPHAGEAL CANCER 1"/>
    <property type="match status" value="1"/>
</dbReference>
<evidence type="ECO:0000313" key="11">
    <source>
        <dbReference type="Proteomes" id="UP000179807"/>
    </source>
</evidence>
<gene>
    <name evidence="10" type="ORF">TRFO_16696</name>
</gene>
<reference evidence="10" key="1">
    <citation type="submission" date="2016-10" db="EMBL/GenBank/DDBJ databases">
        <authorList>
            <person name="Benchimol M."/>
            <person name="Almeida L.G."/>
            <person name="Vasconcelos A.T."/>
            <person name="Perreira-Neves A."/>
            <person name="Rosa I.A."/>
            <person name="Tasca T."/>
            <person name="Bogo M.R."/>
            <person name="de Souza W."/>
        </authorList>
    </citation>
    <scope>NUCLEOTIDE SEQUENCE [LARGE SCALE GENOMIC DNA]</scope>
    <source>
        <strain evidence="10">K</strain>
    </source>
</reference>
<evidence type="ECO:0000256" key="7">
    <source>
        <dbReference type="SAM" id="MobiDB-lite"/>
    </source>
</evidence>
<dbReference type="PANTHER" id="PTHR23053:SF0">
    <property type="entry name" value="HYDROCEPHALUS-INDUCING PROTEIN HOMOLOG"/>
    <property type="match status" value="1"/>
</dbReference>
<feature type="region of interest" description="Disordered" evidence="7">
    <location>
        <begin position="2514"/>
        <end position="2534"/>
    </location>
</feature>
<evidence type="ECO:0000256" key="1">
    <source>
        <dbReference type="ARBA" id="ARBA00004138"/>
    </source>
</evidence>
<organism evidence="10 11">
    <name type="scientific">Tritrichomonas foetus</name>
    <dbReference type="NCBI Taxonomy" id="1144522"/>
    <lineage>
        <taxon>Eukaryota</taxon>
        <taxon>Metamonada</taxon>
        <taxon>Parabasalia</taxon>
        <taxon>Tritrichomonadida</taxon>
        <taxon>Tritrichomonadidae</taxon>
        <taxon>Tritrichomonas</taxon>
    </lineage>
</organism>
<evidence type="ECO:0000256" key="5">
    <source>
        <dbReference type="ARBA" id="ARBA00023273"/>
    </source>
</evidence>
<keyword evidence="6" id="KW-0175">Coiled coil</keyword>
<feature type="compositionally biased region" description="Polar residues" evidence="7">
    <location>
        <begin position="1666"/>
        <end position="1693"/>
    </location>
</feature>
<feature type="coiled-coil region" evidence="6">
    <location>
        <begin position="1590"/>
        <end position="1623"/>
    </location>
</feature>
<accession>A0A1J4KPM7</accession>
<proteinExistence type="predicted"/>
<dbReference type="InterPro" id="IPR033305">
    <property type="entry name" value="Hydin-like"/>
</dbReference>
<feature type="domain" description="HYDIN/VesB/CFA65-like Ig-like" evidence="8">
    <location>
        <begin position="175"/>
        <end position="271"/>
    </location>
</feature>
<feature type="compositionally biased region" description="Polar residues" evidence="7">
    <location>
        <begin position="2518"/>
        <end position="2528"/>
    </location>
</feature>
<dbReference type="Pfam" id="PF24291">
    <property type="entry name" value="Ig_CFAP65"/>
    <property type="match status" value="1"/>
</dbReference>
<protein>
    <recommendedName>
        <fullName evidence="12">MSP domain-containing protein</fullName>
    </recommendedName>
</protein>
<keyword evidence="4" id="KW-0969">Cilium</keyword>
<feature type="region of interest" description="Disordered" evidence="7">
    <location>
        <begin position="1624"/>
        <end position="1644"/>
    </location>
</feature>
<dbReference type="GO" id="GO:1904158">
    <property type="term" value="P:axonemal central apparatus assembly"/>
    <property type="evidence" value="ECO:0007669"/>
    <property type="project" value="TreeGrafter"/>
</dbReference>
<feature type="region of interest" description="Disordered" evidence="7">
    <location>
        <begin position="1660"/>
        <end position="1721"/>
    </location>
</feature>
<dbReference type="InterPro" id="IPR053879">
    <property type="entry name" value="HYDIN_VesB_CFA65-like_Ig"/>
</dbReference>
<dbReference type="VEuPathDB" id="TrichDB:TRFO_16696"/>
<dbReference type="SUPFAM" id="SSF52540">
    <property type="entry name" value="P-loop containing nucleoside triphosphate hydrolases"/>
    <property type="match status" value="1"/>
</dbReference>
<comment type="caution">
    <text evidence="10">The sequence shown here is derived from an EMBL/GenBank/DDBJ whole genome shotgun (WGS) entry which is preliminary data.</text>
</comment>
<dbReference type="Pfam" id="PF22544">
    <property type="entry name" value="HYDIN_VesB_CFA65-like_Ig"/>
    <property type="match status" value="2"/>
</dbReference>
<feature type="domain" description="HYDIN/VesB/CFA65-like Ig-like" evidence="8">
    <location>
        <begin position="277"/>
        <end position="374"/>
    </location>
</feature>
<comment type="subcellular location">
    <subcellularLocation>
        <location evidence="1">Cell projection</location>
        <location evidence="1">Cilium</location>
    </subcellularLocation>
    <subcellularLocation>
        <location evidence="2">Cytoplasm</location>
    </subcellularLocation>
</comment>
<dbReference type="Gene3D" id="2.60.40.10">
    <property type="entry name" value="Immunoglobulins"/>
    <property type="match status" value="17"/>
</dbReference>
<evidence type="ECO:0000256" key="3">
    <source>
        <dbReference type="ARBA" id="ARBA00022490"/>
    </source>
</evidence>
<evidence type="ECO:0000259" key="9">
    <source>
        <dbReference type="Pfam" id="PF24291"/>
    </source>
</evidence>
<evidence type="ECO:0000256" key="2">
    <source>
        <dbReference type="ARBA" id="ARBA00004496"/>
    </source>
</evidence>
<dbReference type="GeneID" id="94833843"/>
<feature type="compositionally biased region" description="Pro residues" evidence="7">
    <location>
        <begin position="1701"/>
        <end position="1712"/>
    </location>
</feature>
<keyword evidence="3" id="KW-0963">Cytoplasm</keyword>
<feature type="compositionally biased region" description="Polar residues" evidence="7">
    <location>
        <begin position="2853"/>
        <end position="2863"/>
    </location>
</feature>
<evidence type="ECO:0008006" key="12">
    <source>
        <dbReference type="Google" id="ProtNLM"/>
    </source>
</evidence>
<dbReference type="GO" id="GO:0005930">
    <property type="term" value="C:axoneme"/>
    <property type="evidence" value="ECO:0007669"/>
    <property type="project" value="TreeGrafter"/>
</dbReference>
<keyword evidence="11" id="KW-1185">Reference proteome</keyword>
<evidence type="ECO:0000313" key="10">
    <source>
        <dbReference type="EMBL" id="OHT13247.1"/>
    </source>
</evidence>
<dbReference type="OrthoDB" id="442692at2759"/>
<dbReference type="Proteomes" id="UP000179807">
    <property type="component" value="Unassembled WGS sequence"/>
</dbReference>
<sequence length="3177" mass="358270">MKYIQMMFFIYMKKWILFRTEINVTVSKSGPKRIPQMSSSNSLRLENDIIIFPPTFISSRSKSTLKIINDDTNNACYEWRRYSTEEEENKVLNSLDALNPADREKAATILLFSSPILRIYPLTGEIWAKQSDQILAEFQPNQATTQSITAYLYNVQNGTRIPYVFQCEGLPAMAEFNIDQINLGHVSLDRRYEYKILLKNSGKIPLEFQLMQKELEYLVFGFNPSRGHLGIGESIPIYIVLEADHVGQFNETFEYKILGLEDRPGPKITLYGRVIGPTFNVSVKKVEFGTVSYGFLYTQDFEIQNTSDIPLDFQLNLSPNKSFESREFKIIPNHGTVQPFGRQKIKVDFIPISIQDYSVQLFFDSEKFEDRLLTLPITATCVCPEICFKQPEIDLGDIFLNHKNITHVVLQNKSKYSAKFEFVECDDQSTLEATCVLGKYSGILPPNTDSEVPVHLTAHQLGHLRISRYVRIFGSDKPPIMFTFKCLCTGPKIKLSTKLIEYGVIEVLQTKEAILEIFNDSTISAHFQASVESQANVFSLPITSGEIKPKDTLAFPVHAYLDDALSFKGKITLIFKLLTPIVIDVTAKGKGTSIVSSIDLGKLDMGYLLTGGPIFKKFELTNKSRRNQEVKWSQVKPTVKQTGDTVPYFTYSLEPDDVVIHPNQVVPYTLKFDCNAPCSFDFMPTCESIIDKTKLEIFKPKINGEFIKPTIKFDQDSVVFKYVHDIKKEEELTKNLHTREVISPSKDLLQPISTENTITNVSELPLVVEAQVPSPFQISPSHFQLDPLQTMQFSIIFKTDFKKDFTSQTIDAKIAFILKNNPHKFFIDVRASMHFPNIEFDCPNVNFGSLLRNTDESKTIKMTNSSAVPVSFMWELLPKRKGIEIAKIFDVYPIRGEIDVGESQETHIVFFTTELNGIKDHEGLAVCHVVGGPDYTLELKGSSCLVDYQISRKIIDFGIRHFADTLTSSFSLTNSSDIPLSYRINIPKGSKFAVLSVEPASGNIDVGKQQEFKVRVIPGFPQSYREQLFVQIGKVYEAELSLKVDCIFPQVMTNLPRIETVDKAYAMAKNLMKPHISLDSLIASSEKALFMERLTNLKKSTTNFKTLVTNMGPSNLARVISSKYSGFVLSNFEIDFGKMTLGEVRSFDYNFKNITDIPISFEIATSSIEGTGFLIEPTSFNNIPKDVDLQVTISFDASRRTMTNVGKEEYSIPIVFSADHALLLDLKIVTAMPSISISKTNFEFDSTLLGQSRTLTLQVSNPINIPVEFQIGEAKSTTVLKKRRNLDANVFCASPKSGILPPASFQNIEIRFSPTEDKNYSMQIPICARHSTDTSYLTLKGSGMQMKVVFSKPVLKFNQLMPYNDYPVAEIEMTNPCNLPITVFAPQFDFKILCEQLSHQFKVMTENDGTAILPEESTPKLPTSSALSNRSAMQSAVRQPSQLNNGPTNTISKFSMCIIVNGPPFSGKTTMSKFISEYLGGIPIVTLKDIWANLLLNPESTSEDYINAFTDATSKGDCVRGFVIDGLNVFEESPETGVEFQNLLKNKKLIDELNKNPFTPAPYEPLTAAERATEYILAGLTGQYLFHIALQAKEDAIQKHQLMADQQNKKSKEDEENKEIEKIMNMDEENYAKLSPEEQEEIDKKRQEIRQKLLLEKGLDLDESQNEPLANNKKNAKGNTRAGSQKSRLSTASRSRKGKPSPQPKKPPPKPPANKDKKGGLLGDSMAYGIVVFNFSLGRLVHKIQTSNGKFQAIASEILKGEKNENLIQSVNSLLLDSEKDIEPLQEEIRAFLPKIKDIKETALTRLMPKEQIHIPSYFSDGEEPHLMEQPKHFKLISTEEPGEFPVFERYATPIPANAPKGKRGKVIVDESLTEYIDPMDYTKRWTLEPGQSEKLQVQYIATDVGEFEDYICFCIEDCRNDIFKFKVVGSCSYPDVDRSPQSIFQNRVAPKLTNKTDYMFIEELGEFHFGSLSVAGKERGKKDPFLYSHPLTFTNNSIYDVELSAFLQDISSKTPWGLDKNKLNIPPGESGEINIHLHPTSQVELKNAVKIFIKDNPEPFLIKFSADACLPTLELSSTNLDFERLLLSHERKLEIILKNPLKIPSFWRLKNSNQLAPNFMFNEIEGMVAPRGQSKLIVTYSSSKPIVLKKQIQLDVMDKMKLKTYISHHITLSGESFDLPFEFLYPKGFDHINIGTLKVNQSKTFTCTLKNKGKHPSKYVVSYVKPNYESFLKVEEIEGILNPSEKPRNLVFNFCSKKVSKFEHEKFLNITFYEPESGTEVGSIQAYLTAGSVYSQYKIEPEGNISFGSKSVDEKIVKEWKITNIGTFPFDFELLPKIEITEPSTQSPIGSRAGRGRGRQSVRKSQPKAPKRPRNAKEMQISNFFVSPAMGTVQPEQTMTIKVEYVDNEPRESEGEMILKVVDVSPRDPANNGKNIIISGKTFIPGIVTNDIETIFPNQLLCMRYDLNKKDAPAFLEDEQIFHFSANILNQSQNVDISLKNTYPIPCVVDTSVKPPNASNKKSPQTNKKVHSDPNFPFELSAVSVAIPPLEEKNVTLTFNPKIEGKFSAVFEATVRGGTNPDTKMLKFGVEGVGTLPSIKLGDNYDQPLSFGRTLVNTKKQKKIALINDGIVPTHVSFHANGSPDFFIDNVDIAKDIEIDANRTFLLSVTYSPKSVKQSDYSVHITAVENPDINFTLNFVGTSFIEDIIFDGFPGDENVLSFRDNIVGKPMQKTFMMRNLCDNDVRFTWIDQRDFVFSPRVGHLRKGRSKTINVTFFKEEPVSFENLEIHCQWAKIALNDPKSPDWDDSMKTVTFVPRSQLLPQLPITPPNEDTKSRTGVLSGRKFPPKKPSNASNTSSKLNRSVLFSPRRKSRKDYPTPPLSPSMTGVLPPLQPEDSNELIKVVEVKPEPSHSVIPGNYNDLILLVTAVSDYIKYETSTNEITFASTMMYETRVAELEIKNTSNIRFDYTWVTNKFSALHSDYAMTHRNPFSVLPVTGFIPAGETTKFQVRFSPEEVDDFSSHLTCEIPFLSKLDPPDILVSGYSKRPLVHFNVDLSDYLSAGRRHPDYSYTLPDDVRVIEIISSGVGKRTSKKFQIINATSNPYEIKWVNDNEHKSSSIICESARALVSSGKRYSISFSYNPTSAKTVESLWTFYIPEHGIVVPFLIVGRIMPP</sequence>
<feature type="domain" description="CFAP65 tenth Ig-like" evidence="9">
    <location>
        <begin position="1255"/>
        <end position="1347"/>
    </location>
</feature>
<dbReference type="GO" id="GO:0003341">
    <property type="term" value="P:cilium movement"/>
    <property type="evidence" value="ECO:0007669"/>
    <property type="project" value="TreeGrafter"/>
</dbReference>
<keyword evidence="5" id="KW-0966">Cell projection</keyword>
<feature type="region of interest" description="Disordered" evidence="7">
    <location>
        <begin position="2822"/>
        <end position="2894"/>
    </location>
</feature>
<evidence type="ECO:0000256" key="4">
    <source>
        <dbReference type="ARBA" id="ARBA00023069"/>
    </source>
</evidence>
<evidence type="ECO:0000256" key="6">
    <source>
        <dbReference type="SAM" id="Coils"/>
    </source>
</evidence>
<evidence type="ECO:0000259" key="8">
    <source>
        <dbReference type="Pfam" id="PF22544"/>
    </source>
</evidence>
<dbReference type="EMBL" id="MLAK01000545">
    <property type="protein sequence ID" value="OHT13247.1"/>
    <property type="molecule type" value="Genomic_DNA"/>
</dbReference>
<name>A0A1J4KPM7_9EUKA</name>
<feature type="compositionally biased region" description="Basic residues" evidence="7">
    <location>
        <begin position="2355"/>
        <end position="2375"/>
    </location>
</feature>
<dbReference type="RefSeq" id="XP_068366383.1">
    <property type="nucleotide sequence ID" value="XM_068499139.1"/>
</dbReference>
<feature type="region of interest" description="Disordered" evidence="7">
    <location>
        <begin position="2344"/>
        <end position="2378"/>
    </location>
</feature>
<dbReference type="InterPro" id="IPR013783">
    <property type="entry name" value="Ig-like_fold"/>
</dbReference>
<dbReference type="Gene3D" id="3.40.50.300">
    <property type="entry name" value="P-loop containing nucleotide triphosphate hydrolases"/>
    <property type="match status" value="1"/>
</dbReference>